<dbReference type="EMBL" id="JBHTGQ010000002">
    <property type="protein sequence ID" value="MFC7748572.1"/>
    <property type="molecule type" value="Genomic_DNA"/>
</dbReference>
<reference evidence="10" key="1">
    <citation type="journal article" date="2019" name="Int. J. Syst. Evol. Microbiol.">
        <title>The Global Catalogue of Microorganisms (GCM) 10K type strain sequencing project: providing services to taxonomists for standard genome sequencing and annotation.</title>
        <authorList>
            <consortium name="The Broad Institute Genomics Platform"/>
            <consortium name="The Broad Institute Genome Sequencing Center for Infectious Disease"/>
            <person name="Wu L."/>
            <person name="Ma J."/>
        </authorList>
    </citation>
    <scope>NUCLEOTIDE SEQUENCE [LARGE SCALE GENOMIC DNA]</scope>
    <source>
        <strain evidence="10">JCM 18657</strain>
    </source>
</reference>
<feature type="transmembrane region" description="Helical" evidence="8">
    <location>
        <begin position="322"/>
        <end position="341"/>
    </location>
</feature>
<dbReference type="RefSeq" id="WP_138787631.1">
    <property type="nucleotide sequence ID" value="NZ_JBHTGQ010000002.1"/>
</dbReference>
<evidence type="ECO:0000313" key="9">
    <source>
        <dbReference type="EMBL" id="MFC7748572.1"/>
    </source>
</evidence>
<name>A0ABW2UXE4_9BACL</name>
<evidence type="ECO:0000256" key="3">
    <source>
        <dbReference type="ARBA" id="ARBA00022448"/>
    </source>
</evidence>
<dbReference type="Gene3D" id="1.10.3470.10">
    <property type="entry name" value="ABC transporter involved in vitamin B12 uptake, BtuC"/>
    <property type="match status" value="1"/>
</dbReference>
<feature type="transmembrane region" description="Helical" evidence="8">
    <location>
        <begin position="162"/>
        <end position="181"/>
    </location>
</feature>
<feature type="transmembrane region" description="Helical" evidence="8">
    <location>
        <begin position="248"/>
        <end position="277"/>
    </location>
</feature>
<evidence type="ECO:0000256" key="2">
    <source>
        <dbReference type="ARBA" id="ARBA00007935"/>
    </source>
</evidence>
<keyword evidence="7 8" id="KW-0472">Membrane</keyword>
<dbReference type="PANTHER" id="PTHR30472:SF24">
    <property type="entry name" value="FERRIC ENTEROBACTIN TRANSPORT SYSTEM PERMEASE PROTEIN FEPG"/>
    <property type="match status" value="1"/>
</dbReference>
<comment type="subcellular location">
    <subcellularLocation>
        <location evidence="1">Cell membrane</location>
        <topology evidence="1">Multi-pass membrane protein</topology>
    </subcellularLocation>
</comment>
<evidence type="ECO:0000256" key="5">
    <source>
        <dbReference type="ARBA" id="ARBA00022692"/>
    </source>
</evidence>
<keyword evidence="6 8" id="KW-1133">Transmembrane helix</keyword>
<feature type="transmembrane region" description="Helical" evidence="8">
    <location>
        <begin position="21"/>
        <end position="46"/>
    </location>
</feature>
<feature type="transmembrane region" description="Helical" evidence="8">
    <location>
        <begin position="289"/>
        <end position="310"/>
    </location>
</feature>
<keyword evidence="10" id="KW-1185">Reference proteome</keyword>
<dbReference type="InterPro" id="IPR000522">
    <property type="entry name" value="ABC_transptr_permease_BtuC"/>
</dbReference>
<dbReference type="SUPFAM" id="SSF81345">
    <property type="entry name" value="ABC transporter involved in vitamin B12 uptake, BtuC"/>
    <property type="match status" value="1"/>
</dbReference>
<accession>A0ABW2UXE4</accession>
<organism evidence="9 10">
    <name type="scientific">Paenibacillus thermoaerophilus</name>
    <dbReference type="NCBI Taxonomy" id="1215385"/>
    <lineage>
        <taxon>Bacteria</taxon>
        <taxon>Bacillati</taxon>
        <taxon>Bacillota</taxon>
        <taxon>Bacilli</taxon>
        <taxon>Bacillales</taxon>
        <taxon>Paenibacillaceae</taxon>
        <taxon>Paenibacillus</taxon>
    </lineage>
</organism>
<feature type="transmembrane region" description="Helical" evidence="8">
    <location>
        <begin position="131"/>
        <end position="150"/>
    </location>
</feature>
<comment type="similarity">
    <text evidence="2">Belongs to the binding-protein-dependent transport system permease family. FecCD subfamily.</text>
</comment>
<gene>
    <name evidence="9" type="ORF">ACFQWB_01255</name>
</gene>
<protein>
    <submittedName>
        <fullName evidence="9">FecCD family ABC transporter permease</fullName>
    </submittedName>
</protein>
<dbReference type="CDD" id="cd06550">
    <property type="entry name" value="TM_ABC_iron-siderophores_like"/>
    <property type="match status" value="1"/>
</dbReference>
<feature type="transmembrane region" description="Helical" evidence="8">
    <location>
        <begin position="75"/>
        <end position="96"/>
    </location>
</feature>
<feature type="transmembrane region" description="Helical" evidence="8">
    <location>
        <begin position="210"/>
        <end position="228"/>
    </location>
</feature>
<keyword evidence="3" id="KW-0813">Transport</keyword>
<dbReference type="InterPro" id="IPR037294">
    <property type="entry name" value="ABC_BtuC-like"/>
</dbReference>
<comment type="caution">
    <text evidence="9">The sequence shown here is derived from an EMBL/GenBank/DDBJ whole genome shotgun (WGS) entry which is preliminary data.</text>
</comment>
<evidence type="ECO:0000256" key="4">
    <source>
        <dbReference type="ARBA" id="ARBA00022475"/>
    </source>
</evidence>
<keyword evidence="4" id="KW-1003">Cell membrane</keyword>
<feature type="transmembrane region" description="Helical" evidence="8">
    <location>
        <begin position="105"/>
        <end position="125"/>
    </location>
</feature>
<evidence type="ECO:0000256" key="7">
    <source>
        <dbReference type="ARBA" id="ARBA00023136"/>
    </source>
</evidence>
<evidence type="ECO:0000256" key="8">
    <source>
        <dbReference type="SAM" id="Phobius"/>
    </source>
</evidence>
<sequence length="345" mass="35800">MSSYNKQAAGVPSLSRGRRRFAVIAGLFLLLIAAFLVSTGVGSMYISPLDVLKTLLGIGQDTHEVVILQLRVPRMLTAVLVGTALAVSGAILQGIIRNPLASPDLVGITGGASVAAVSFLLYGVGTMSIHWLPLFAISGAVISAALMYVLAWKDGVSPLRMVLIGIGLATAASAITSVLLISGPVQQAARALSWMTGSVYGTGWKDVRMLLPWVGLGLPLSALLARHLNLYALGDELATGTGSRVQLYRFLALGLSVMLAGAAAAVSGAVAFVGLMAPHLGRQLVGPRYGTLIPASAMIGAILVLVSDAIARTAFHPVEIPAGVITSAIGAPFFIILLFWASRRR</sequence>
<dbReference type="Pfam" id="PF01032">
    <property type="entry name" value="FecCD"/>
    <property type="match status" value="1"/>
</dbReference>
<evidence type="ECO:0000313" key="10">
    <source>
        <dbReference type="Proteomes" id="UP001596528"/>
    </source>
</evidence>
<proteinExistence type="inferred from homology"/>
<dbReference type="Proteomes" id="UP001596528">
    <property type="component" value="Unassembled WGS sequence"/>
</dbReference>
<keyword evidence="5 8" id="KW-0812">Transmembrane</keyword>
<evidence type="ECO:0000256" key="1">
    <source>
        <dbReference type="ARBA" id="ARBA00004651"/>
    </source>
</evidence>
<dbReference type="PANTHER" id="PTHR30472">
    <property type="entry name" value="FERRIC ENTEROBACTIN TRANSPORT SYSTEM PERMEASE PROTEIN"/>
    <property type="match status" value="1"/>
</dbReference>
<evidence type="ECO:0000256" key="6">
    <source>
        <dbReference type="ARBA" id="ARBA00022989"/>
    </source>
</evidence>